<evidence type="ECO:0000313" key="1">
    <source>
        <dbReference type="EMBL" id="KAG6381773.1"/>
    </source>
</evidence>
<dbReference type="AlphaFoldDB" id="A0A8I3ADW0"/>
<protein>
    <submittedName>
        <fullName evidence="1">Uncharacterized protein</fullName>
    </submittedName>
</protein>
<dbReference type="Proteomes" id="UP000683000">
    <property type="component" value="Unassembled WGS sequence"/>
</dbReference>
<name>A0A8I3ADW0_9AGAM</name>
<keyword evidence="2" id="KW-1185">Reference proteome</keyword>
<proteinExistence type="predicted"/>
<sequence>MQSEFTYRCASTLENTGNEALTALKHGKAIAAYSAALSLSQSTSRNLLIKWANTMLICGTATEALGTATKFKCPRFVVYRVICDVLERDDCITEGVECFRQMQDELGVDTDINGERARWESGG</sequence>
<dbReference type="EMBL" id="JAGFBS010000001">
    <property type="protein sequence ID" value="KAG6381773.1"/>
    <property type="molecule type" value="Genomic_DNA"/>
</dbReference>
<accession>A0A8I3ADW0</accession>
<gene>
    <name evidence="1" type="ORF">JVT61DRAFT_379</name>
</gene>
<reference evidence="1" key="1">
    <citation type="submission" date="2021-03" db="EMBL/GenBank/DDBJ databases">
        <title>Evolutionary innovations through gain and loss of genes in the ectomycorrhizal Boletales.</title>
        <authorList>
            <person name="Wu G."/>
            <person name="Miyauchi S."/>
            <person name="Morin E."/>
            <person name="Yang Z.-L."/>
            <person name="Xu J."/>
            <person name="Martin F.M."/>
        </authorList>
    </citation>
    <scope>NUCLEOTIDE SEQUENCE</scope>
    <source>
        <strain evidence="1">BR01</strain>
    </source>
</reference>
<evidence type="ECO:0000313" key="2">
    <source>
        <dbReference type="Proteomes" id="UP000683000"/>
    </source>
</evidence>
<comment type="caution">
    <text evidence="1">The sequence shown here is derived from an EMBL/GenBank/DDBJ whole genome shotgun (WGS) entry which is preliminary data.</text>
</comment>
<organism evidence="1 2">
    <name type="scientific">Boletus reticuloceps</name>
    <dbReference type="NCBI Taxonomy" id="495285"/>
    <lineage>
        <taxon>Eukaryota</taxon>
        <taxon>Fungi</taxon>
        <taxon>Dikarya</taxon>
        <taxon>Basidiomycota</taxon>
        <taxon>Agaricomycotina</taxon>
        <taxon>Agaricomycetes</taxon>
        <taxon>Agaricomycetidae</taxon>
        <taxon>Boletales</taxon>
        <taxon>Boletineae</taxon>
        <taxon>Boletaceae</taxon>
        <taxon>Boletoideae</taxon>
        <taxon>Boletus</taxon>
    </lineage>
</organism>